<sequence>MAKVTLLLYKYTTLSSSPSQTWMITENQWSADSSAQTRNKPNSTLGKSCSYQHFQNRSPAGQAALCGRKEYWRYVSSFPDPKNNDGGMNFYRGTPCSEKKTLRDGRKEKQNVGCQPQQLQKQRESSKPLDDFEYLTEFHRCKQIWKEESCINRSPRTQLQPDHDATLAGEESAGVRALQEELEKHERCEEELQRQLEAECQRLLLFLEQNGVKQEAGGPPQSLTAADALGHLRTLGEQLRLFAGRLQQELDSQKQVCEELKREKETELSVQRQQQCIEKDQALTSLRERLIKEHMEELCSLKCTCVDRGGPEWEGEVASLYRQLQAKDLQLRHIQRSMDQWEEQTATRLACKFEEAVIDELERCKKKPDTEQKSIKYSSCWFW</sequence>
<name>A0A437D070_ORYJA</name>
<evidence type="ECO:0000313" key="3">
    <source>
        <dbReference type="EMBL" id="RVE68281.1"/>
    </source>
</evidence>
<protein>
    <submittedName>
        <fullName evidence="3">Uncharacterized protein</fullName>
    </submittedName>
</protein>
<keyword evidence="1" id="KW-0175">Coiled coil</keyword>
<reference evidence="3 4" key="2">
    <citation type="submission" date="2019-01" db="EMBL/GenBank/DDBJ databases">
        <title>A chromosome length genome reference of the Java medaka (oryzias javanicus).</title>
        <authorList>
            <person name="Herpin A."/>
            <person name="Takehana Y."/>
            <person name="Naruse K."/>
            <person name="Ansai S."/>
            <person name="Kawaguchi M."/>
        </authorList>
    </citation>
    <scope>NUCLEOTIDE SEQUENCE [LARGE SCALE GENOMIC DNA]</scope>
    <source>
        <strain evidence="3">RS831</strain>
        <tissue evidence="3">Whole body</tissue>
    </source>
</reference>
<dbReference type="EMBL" id="CM012445">
    <property type="protein sequence ID" value="RVE68281.1"/>
    <property type="molecule type" value="Genomic_DNA"/>
</dbReference>
<feature type="compositionally biased region" description="Basic and acidic residues" evidence="2">
    <location>
        <begin position="98"/>
        <end position="110"/>
    </location>
</feature>
<feature type="coiled-coil region" evidence="1">
    <location>
        <begin position="175"/>
        <end position="202"/>
    </location>
</feature>
<evidence type="ECO:0000256" key="2">
    <source>
        <dbReference type="SAM" id="MobiDB-lite"/>
    </source>
</evidence>
<dbReference type="AlphaFoldDB" id="A0A437D070"/>
<dbReference type="Proteomes" id="UP000283210">
    <property type="component" value="Chromosome 9"/>
</dbReference>
<reference evidence="3 4" key="1">
    <citation type="submission" date="2018-11" db="EMBL/GenBank/DDBJ databases">
        <authorList>
            <person name="Lopez-Roques C."/>
            <person name="Donnadieu C."/>
            <person name="Bouchez O."/>
            <person name="Klopp C."/>
            <person name="Cabau C."/>
            <person name="Zahm M."/>
        </authorList>
    </citation>
    <scope>NUCLEOTIDE SEQUENCE [LARGE SCALE GENOMIC DNA]</scope>
    <source>
        <strain evidence="3">RS831</strain>
        <tissue evidence="3">Whole body</tissue>
    </source>
</reference>
<accession>A0A437D070</accession>
<organism evidence="3 4">
    <name type="scientific">Oryzias javanicus</name>
    <name type="common">Javanese ricefish</name>
    <name type="synonym">Aplocheilus javanicus</name>
    <dbReference type="NCBI Taxonomy" id="123683"/>
    <lineage>
        <taxon>Eukaryota</taxon>
        <taxon>Metazoa</taxon>
        <taxon>Chordata</taxon>
        <taxon>Craniata</taxon>
        <taxon>Vertebrata</taxon>
        <taxon>Euteleostomi</taxon>
        <taxon>Actinopterygii</taxon>
        <taxon>Neopterygii</taxon>
        <taxon>Teleostei</taxon>
        <taxon>Neoteleostei</taxon>
        <taxon>Acanthomorphata</taxon>
        <taxon>Ovalentaria</taxon>
        <taxon>Atherinomorphae</taxon>
        <taxon>Beloniformes</taxon>
        <taxon>Adrianichthyidae</taxon>
        <taxon>Oryziinae</taxon>
        <taxon>Oryzias</taxon>
    </lineage>
</organism>
<evidence type="ECO:0000256" key="1">
    <source>
        <dbReference type="SAM" id="Coils"/>
    </source>
</evidence>
<keyword evidence="4" id="KW-1185">Reference proteome</keyword>
<gene>
    <name evidence="3" type="ORF">OJAV_G00089310</name>
</gene>
<feature type="region of interest" description="Disordered" evidence="2">
    <location>
        <begin position="98"/>
        <end position="128"/>
    </location>
</feature>
<proteinExistence type="predicted"/>
<evidence type="ECO:0000313" key="4">
    <source>
        <dbReference type="Proteomes" id="UP000283210"/>
    </source>
</evidence>
<dbReference type="OrthoDB" id="6158625at2759"/>